<organism evidence="1 2">
    <name type="scientific">Dreissena polymorpha</name>
    <name type="common">Zebra mussel</name>
    <name type="synonym">Mytilus polymorpha</name>
    <dbReference type="NCBI Taxonomy" id="45954"/>
    <lineage>
        <taxon>Eukaryota</taxon>
        <taxon>Metazoa</taxon>
        <taxon>Spiralia</taxon>
        <taxon>Lophotrochozoa</taxon>
        <taxon>Mollusca</taxon>
        <taxon>Bivalvia</taxon>
        <taxon>Autobranchia</taxon>
        <taxon>Heteroconchia</taxon>
        <taxon>Euheterodonta</taxon>
        <taxon>Imparidentia</taxon>
        <taxon>Neoheterodontei</taxon>
        <taxon>Myida</taxon>
        <taxon>Dreissenoidea</taxon>
        <taxon>Dreissenidae</taxon>
        <taxon>Dreissena</taxon>
    </lineage>
</organism>
<dbReference type="Proteomes" id="UP000828390">
    <property type="component" value="Unassembled WGS sequence"/>
</dbReference>
<name>A0A9D4JPR5_DREPO</name>
<keyword evidence="2" id="KW-1185">Reference proteome</keyword>
<dbReference type="AlphaFoldDB" id="A0A9D4JPR5"/>
<sequence>MTVGDGCSVYLGSSVATTRTGVVEDPGTFDLVNIVVAAGGKITATPDLTGETNEIYIQVERM</sequence>
<accession>A0A9D4JPR5</accession>
<protein>
    <submittedName>
        <fullName evidence="1">Uncharacterized protein</fullName>
    </submittedName>
</protein>
<dbReference type="EMBL" id="JAIWYP010000005">
    <property type="protein sequence ID" value="KAH3816393.1"/>
    <property type="molecule type" value="Genomic_DNA"/>
</dbReference>
<reference evidence="1" key="1">
    <citation type="journal article" date="2019" name="bioRxiv">
        <title>The Genome of the Zebra Mussel, Dreissena polymorpha: A Resource for Invasive Species Research.</title>
        <authorList>
            <person name="McCartney M.A."/>
            <person name="Auch B."/>
            <person name="Kono T."/>
            <person name="Mallez S."/>
            <person name="Zhang Y."/>
            <person name="Obille A."/>
            <person name="Becker A."/>
            <person name="Abrahante J.E."/>
            <person name="Garbe J."/>
            <person name="Badalamenti J.P."/>
            <person name="Herman A."/>
            <person name="Mangelson H."/>
            <person name="Liachko I."/>
            <person name="Sullivan S."/>
            <person name="Sone E.D."/>
            <person name="Koren S."/>
            <person name="Silverstein K.A.T."/>
            <person name="Beckman K.B."/>
            <person name="Gohl D.M."/>
        </authorList>
    </citation>
    <scope>NUCLEOTIDE SEQUENCE</scope>
    <source>
        <strain evidence="1">Duluth1</strain>
        <tissue evidence="1">Whole animal</tissue>
    </source>
</reference>
<evidence type="ECO:0000313" key="1">
    <source>
        <dbReference type="EMBL" id="KAH3816393.1"/>
    </source>
</evidence>
<evidence type="ECO:0000313" key="2">
    <source>
        <dbReference type="Proteomes" id="UP000828390"/>
    </source>
</evidence>
<comment type="caution">
    <text evidence="1">The sequence shown here is derived from an EMBL/GenBank/DDBJ whole genome shotgun (WGS) entry which is preliminary data.</text>
</comment>
<gene>
    <name evidence="1" type="ORF">DPMN_117909</name>
</gene>
<reference evidence="1" key="2">
    <citation type="submission" date="2020-11" db="EMBL/GenBank/DDBJ databases">
        <authorList>
            <person name="McCartney M.A."/>
            <person name="Auch B."/>
            <person name="Kono T."/>
            <person name="Mallez S."/>
            <person name="Becker A."/>
            <person name="Gohl D.M."/>
            <person name="Silverstein K.A.T."/>
            <person name="Koren S."/>
            <person name="Bechman K.B."/>
            <person name="Herman A."/>
            <person name="Abrahante J.E."/>
            <person name="Garbe J."/>
        </authorList>
    </citation>
    <scope>NUCLEOTIDE SEQUENCE</scope>
    <source>
        <strain evidence="1">Duluth1</strain>
        <tissue evidence="1">Whole animal</tissue>
    </source>
</reference>
<proteinExistence type="predicted"/>